<evidence type="ECO:0000259" key="1">
    <source>
        <dbReference type="Pfam" id="PF13649"/>
    </source>
</evidence>
<feature type="domain" description="Methyltransferase" evidence="1">
    <location>
        <begin position="42"/>
        <end position="144"/>
    </location>
</feature>
<evidence type="ECO:0000313" key="3">
    <source>
        <dbReference type="Proteomes" id="UP000584670"/>
    </source>
</evidence>
<dbReference type="Gene3D" id="3.40.50.150">
    <property type="entry name" value="Vaccinia Virus protein VP39"/>
    <property type="match status" value="1"/>
</dbReference>
<evidence type="ECO:0000313" key="2">
    <source>
        <dbReference type="EMBL" id="MBC2904100.1"/>
    </source>
</evidence>
<comment type="caution">
    <text evidence="2">The sequence shown here is derived from an EMBL/GenBank/DDBJ whole genome shotgun (WGS) entry which is preliminary data.</text>
</comment>
<dbReference type="Proteomes" id="UP000584670">
    <property type="component" value="Unassembled WGS sequence"/>
</dbReference>
<gene>
    <name evidence="2" type="ORF">H4N64_21195</name>
</gene>
<keyword evidence="2" id="KW-0808">Transferase</keyword>
<accession>A0A7X1J5S5</accession>
<name>A0A7X1J5S5_9ACTN</name>
<protein>
    <submittedName>
        <fullName evidence="2">Class I SAM-dependent methyltransferase</fullName>
    </submittedName>
</protein>
<dbReference type="InterPro" id="IPR041698">
    <property type="entry name" value="Methyltransf_25"/>
</dbReference>
<sequence>MDWHTWHDAYDIPDSYLSRRLALVQERIRLALDDAPPGPLRVVSLCAGQGRDLSGVLAEHPRGGDVRARLVELDERNAAAARRLAAAAGLSGVEVVVGDAALTDHYVAMVPADLVLLCGVLGNLTDADTERTLDHCTRLCRTGGTVVWTRTRHYDTRVCEWLEERGFERVWVTGTEIPYGVGAHRFTGEPLPLVPGQRMFTFVGYDTLHRPAPGTAQVTSR</sequence>
<dbReference type="GO" id="GO:0032259">
    <property type="term" value="P:methylation"/>
    <property type="evidence" value="ECO:0007669"/>
    <property type="project" value="UniProtKB-KW"/>
</dbReference>
<keyword evidence="2" id="KW-0489">Methyltransferase</keyword>
<dbReference type="CDD" id="cd02440">
    <property type="entry name" value="AdoMet_MTases"/>
    <property type="match status" value="1"/>
</dbReference>
<dbReference type="GO" id="GO:0008168">
    <property type="term" value="F:methyltransferase activity"/>
    <property type="evidence" value="ECO:0007669"/>
    <property type="project" value="UniProtKB-KW"/>
</dbReference>
<dbReference type="EMBL" id="JACMSF010000022">
    <property type="protein sequence ID" value="MBC2904100.1"/>
    <property type="molecule type" value="Genomic_DNA"/>
</dbReference>
<dbReference type="AlphaFoldDB" id="A0A7X1J5S5"/>
<proteinExistence type="predicted"/>
<reference evidence="2 3" key="1">
    <citation type="submission" date="2020-08" db="EMBL/GenBank/DDBJ databases">
        <title>Streptomyces sp. PSKA01 genome sequencing and assembly.</title>
        <authorList>
            <person name="Mandal S."/>
            <person name="Maiti P.K."/>
            <person name="Das P."/>
        </authorList>
    </citation>
    <scope>NUCLEOTIDE SEQUENCE [LARGE SCALE GENOMIC DNA]</scope>
    <source>
        <strain evidence="2 3">PSKA01</strain>
    </source>
</reference>
<dbReference type="SUPFAM" id="SSF53335">
    <property type="entry name" value="S-adenosyl-L-methionine-dependent methyltransferases"/>
    <property type="match status" value="1"/>
</dbReference>
<dbReference type="Pfam" id="PF13649">
    <property type="entry name" value="Methyltransf_25"/>
    <property type="match status" value="1"/>
</dbReference>
<dbReference type="RefSeq" id="WP_186283975.1">
    <property type="nucleotide sequence ID" value="NZ_JACMSF010000022.1"/>
</dbReference>
<organism evidence="2 3">
    <name type="scientific">Streptomyces cupreus</name>
    <dbReference type="NCBI Taxonomy" id="2759956"/>
    <lineage>
        <taxon>Bacteria</taxon>
        <taxon>Bacillati</taxon>
        <taxon>Actinomycetota</taxon>
        <taxon>Actinomycetes</taxon>
        <taxon>Kitasatosporales</taxon>
        <taxon>Streptomycetaceae</taxon>
        <taxon>Streptomyces</taxon>
    </lineage>
</organism>
<keyword evidence="3" id="KW-1185">Reference proteome</keyword>
<dbReference type="InterPro" id="IPR029063">
    <property type="entry name" value="SAM-dependent_MTases_sf"/>
</dbReference>